<feature type="coiled-coil region" evidence="1">
    <location>
        <begin position="114"/>
        <end position="148"/>
    </location>
</feature>
<dbReference type="SUPFAM" id="SSF75169">
    <property type="entry name" value="DsrEFH-like"/>
    <property type="match status" value="1"/>
</dbReference>
<dbReference type="PANTHER" id="PTHR34874:SF1">
    <property type="entry name" value="PROTEIN YCHN"/>
    <property type="match status" value="1"/>
</dbReference>
<accession>A0A182SZZ5</accession>
<dbReference type="Proteomes" id="UP000075901">
    <property type="component" value="Unassembled WGS sequence"/>
</dbReference>
<name>A0A182SZZ5_9DIPT</name>
<protein>
    <recommendedName>
        <fullName evidence="2">Mechanosensitive ion channel MscS porin domain-containing protein</fullName>
    </recommendedName>
</protein>
<dbReference type="EnsemblMetazoa" id="AMAM016812-RA">
    <property type="protein sequence ID" value="AMAM016812-PA"/>
    <property type="gene ID" value="AMAM016812"/>
</dbReference>
<organism evidence="3 4">
    <name type="scientific">Anopheles maculatus</name>
    <dbReference type="NCBI Taxonomy" id="74869"/>
    <lineage>
        <taxon>Eukaryota</taxon>
        <taxon>Metazoa</taxon>
        <taxon>Ecdysozoa</taxon>
        <taxon>Arthropoda</taxon>
        <taxon>Hexapoda</taxon>
        <taxon>Insecta</taxon>
        <taxon>Pterygota</taxon>
        <taxon>Neoptera</taxon>
        <taxon>Endopterygota</taxon>
        <taxon>Diptera</taxon>
        <taxon>Nematocera</taxon>
        <taxon>Culicoidea</taxon>
        <taxon>Culicidae</taxon>
        <taxon>Anophelinae</taxon>
        <taxon>Anopheles</taxon>
        <taxon>Anopheles maculatus group</taxon>
    </lineage>
</organism>
<dbReference type="Pfam" id="PF02635">
    <property type="entry name" value="DsrE"/>
    <property type="match status" value="1"/>
</dbReference>
<evidence type="ECO:0000313" key="4">
    <source>
        <dbReference type="Proteomes" id="UP000075901"/>
    </source>
</evidence>
<dbReference type="VEuPathDB" id="VectorBase:AMAM016812"/>
<dbReference type="PANTHER" id="PTHR34874">
    <property type="entry name" value="PROTEIN YCHN"/>
    <property type="match status" value="1"/>
</dbReference>
<reference evidence="3" key="2">
    <citation type="submission" date="2020-05" db="UniProtKB">
        <authorList>
            <consortium name="EnsemblMetazoa"/>
        </authorList>
    </citation>
    <scope>IDENTIFICATION</scope>
    <source>
        <strain evidence="3">maculatus3</strain>
    </source>
</reference>
<dbReference type="Pfam" id="PF12795">
    <property type="entry name" value="MscS_porin"/>
    <property type="match status" value="1"/>
</dbReference>
<dbReference type="Gene3D" id="3.40.1260.10">
    <property type="entry name" value="DsrEFH-like"/>
    <property type="match status" value="1"/>
</dbReference>
<evidence type="ECO:0000259" key="2">
    <source>
        <dbReference type="Pfam" id="PF12795"/>
    </source>
</evidence>
<keyword evidence="4" id="KW-1185">Reference proteome</keyword>
<dbReference type="InterPro" id="IPR024393">
    <property type="entry name" value="MscS_porin"/>
</dbReference>
<keyword evidence="1" id="KW-0175">Coiled coil</keyword>
<evidence type="ECO:0000256" key="1">
    <source>
        <dbReference type="SAM" id="Coils"/>
    </source>
</evidence>
<evidence type="ECO:0000313" key="3">
    <source>
        <dbReference type="EnsemblMetazoa" id="AMAM016812-PA"/>
    </source>
</evidence>
<dbReference type="InterPro" id="IPR027396">
    <property type="entry name" value="DsrEFH-like"/>
</dbReference>
<sequence>MSSVLLIANGAAYGQESLFNALRLAITLKEQQPGLDLKLFLMSDAVVAGIAGQQPREGYHLQQMLEILTAQQVTAAQNSDIPSRGDIQSQLDALNKQKTLTSVEKLSQQDLTHTIELLDTIERTRQQANELKQQLQQAPAKLQQVTKDLEALKNPANEALTRAELQPLSLRQLES</sequence>
<dbReference type="AlphaFoldDB" id="A0A182SZZ5"/>
<proteinExistence type="predicted"/>
<feature type="domain" description="Mechanosensitive ion channel MscS porin" evidence="2">
    <location>
        <begin position="90"/>
        <end position="175"/>
    </location>
</feature>
<reference evidence="4" key="1">
    <citation type="submission" date="2013-09" db="EMBL/GenBank/DDBJ databases">
        <title>The Genome Sequence of Anopheles maculatus species B.</title>
        <authorList>
            <consortium name="The Broad Institute Genomics Platform"/>
            <person name="Neafsey D.E."/>
            <person name="Besansky N."/>
            <person name="Howell P."/>
            <person name="Walton C."/>
            <person name="Young S.K."/>
            <person name="Zeng Q."/>
            <person name="Gargeya S."/>
            <person name="Fitzgerald M."/>
            <person name="Haas B."/>
            <person name="Abouelleil A."/>
            <person name="Allen A.W."/>
            <person name="Alvarado L."/>
            <person name="Arachchi H.M."/>
            <person name="Berlin A.M."/>
            <person name="Chapman S.B."/>
            <person name="Gainer-Dewar J."/>
            <person name="Goldberg J."/>
            <person name="Griggs A."/>
            <person name="Gujja S."/>
            <person name="Hansen M."/>
            <person name="Howarth C."/>
            <person name="Imamovic A."/>
            <person name="Ireland A."/>
            <person name="Larimer J."/>
            <person name="McCowan C."/>
            <person name="Murphy C."/>
            <person name="Pearson M."/>
            <person name="Poon T.W."/>
            <person name="Priest M."/>
            <person name="Roberts A."/>
            <person name="Saif S."/>
            <person name="Shea T."/>
            <person name="Sisk P."/>
            <person name="Sykes S."/>
            <person name="Wortman J."/>
            <person name="Nusbaum C."/>
            <person name="Birren B."/>
        </authorList>
    </citation>
    <scope>NUCLEOTIDE SEQUENCE [LARGE SCALE GENOMIC DNA]</scope>
    <source>
        <strain evidence="4">maculatus3</strain>
    </source>
</reference>
<dbReference type="GO" id="GO:0005829">
    <property type="term" value="C:cytosol"/>
    <property type="evidence" value="ECO:0007669"/>
    <property type="project" value="TreeGrafter"/>
</dbReference>
<dbReference type="InterPro" id="IPR003787">
    <property type="entry name" value="Sulphur_relay_DsrE/F-like"/>
</dbReference>